<feature type="transmembrane region" description="Helical" evidence="5">
    <location>
        <begin position="452"/>
        <end position="471"/>
    </location>
</feature>
<evidence type="ECO:0000256" key="3">
    <source>
        <dbReference type="ARBA" id="ARBA00022989"/>
    </source>
</evidence>
<feature type="transmembrane region" description="Helical" evidence="5">
    <location>
        <begin position="414"/>
        <end position="431"/>
    </location>
</feature>
<organism evidence="8 9">
    <name type="scientific">Xylona heveae (strain CBS 132557 / TC161)</name>
    <dbReference type="NCBI Taxonomy" id="1328760"/>
    <lineage>
        <taxon>Eukaryota</taxon>
        <taxon>Fungi</taxon>
        <taxon>Dikarya</taxon>
        <taxon>Ascomycota</taxon>
        <taxon>Pezizomycotina</taxon>
        <taxon>Xylonomycetes</taxon>
        <taxon>Xylonales</taxon>
        <taxon>Xylonaceae</taxon>
        <taxon>Xylona</taxon>
    </lineage>
</organism>
<feature type="transmembrane region" description="Helical" evidence="5">
    <location>
        <begin position="96"/>
        <end position="116"/>
    </location>
</feature>
<keyword evidence="4 5" id="KW-0472">Membrane</keyword>
<dbReference type="AlphaFoldDB" id="A0A165GXR2"/>
<dbReference type="OMA" id="FSVYCVY"/>
<feature type="transmembrane region" description="Helical" evidence="5">
    <location>
        <begin position="20"/>
        <end position="47"/>
    </location>
</feature>
<evidence type="ECO:0000256" key="5">
    <source>
        <dbReference type="SAM" id="Phobius"/>
    </source>
</evidence>
<dbReference type="RefSeq" id="XP_018188289.1">
    <property type="nucleotide sequence ID" value="XM_018329120.1"/>
</dbReference>
<evidence type="ECO:0000259" key="6">
    <source>
        <dbReference type="Pfam" id="PF12430"/>
    </source>
</evidence>
<evidence type="ECO:0000313" key="8">
    <source>
        <dbReference type="EMBL" id="KZF22734.1"/>
    </source>
</evidence>
<feature type="transmembrane region" description="Helical" evidence="5">
    <location>
        <begin position="136"/>
        <end position="161"/>
    </location>
</feature>
<feature type="transmembrane region" description="Helical" evidence="5">
    <location>
        <begin position="500"/>
        <end position="518"/>
    </location>
</feature>
<proteinExistence type="predicted"/>
<accession>A0A165GXR2</accession>
<sequence>MLSRFDDCDDCVPSYMRKTLGLGSLSTIAVSSIPFLLTFFIVSATVLRRLFPLLSGQASSKGDNDHHHSAVSNVQLWNIFSTRSARTGSVPVSKRVAALTFSTTIALSAVLAELILCEISNTLNPTARTLFLKLTISTLLTLLIVVTPLLELHSVVSAAGWKFTGPDRGRFRLAWVFMTFGFAAWIAIFWWLGRGLLGRYLHADTSFSGHSLSEACLERIGVIGILLMAMLSGFASVSSPWQTFFAKNRPVTESDVARKQAGLQATDEMLEAKRSRLRALERKTADAPPEGFMTKVMDTIRGNGDLQERRTLAMEISGLETMRISLANSLSILRSRRQMQQRSATVTGRVLIVVSYIFSAYCMYRIMATFIASLRRWWYPTSSFAGTDPVNNFLALIVKHWDPTLDRLAWSRQISFLLSGVILLASFNSVVQTFQLFSRFMPKLVHHAQANLALLVSQISATYVISSALLLRSNLPREMGSVISEALGAPLEPRFVDRWFDGWFLAASVSTAVGIFLGRKLGASGEWDDDYDDEMDLEMGKRS</sequence>
<dbReference type="PANTHER" id="PTHR15948">
    <property type="entry name" value="G-PROTEIN COUPLED RECEPTOR 89-RELATED"/>
    <property type="match status" value="1"/>
</dbReference>
<gene>
    <name evidence="8" type="ORF">L228DRAFT_134719</name>
</gene>
<dbReference type="InParanoid" id="A0A165GXR2"/>
<feature type="domain" description="Abscisic acid G-protein coupled receptor-like" evidence="6">
    <location>
        <begin position="341"/>
        <end position="520"/>
    </location>
</feature>
<dbReference type="Proteomes" id="UP000076632">
    <property type="component" value="Unassembled WGS sequence"/>
</dbReference>
<protein>
    <submittedName>
        <fullName evidence="8">Uncharacterized protein</fullName>
    </submittedName>
</protein>
<dbReference type="GeneID" id="28894257"/>
<dbReference type="InterPro" id="IPR022535">
    <property type="entry name" value="Golgi_pH-regulator_cons_dom"/>
</dbReference>
<dbReference type="FunCoup" id="A0A165GXR2">
    <property type="interactions" value="153"/>
</dbReference>
<feature type="transmembrane region" description="Helical" evidence="5">
    <location>
        <begin position="173"/>
        <end position="192"/>
    </location>
</feature>
<dbReference type="Pfam" id="PF12537">
    <property type="entry name" value="GPHR_N"/>
    <property type="match status" value="1"/>
</dbReference>
<dbReference type="OrthoDB" id="264392at2759"/>
<dbReference type="Pfam" id="PF12430">
    <property type="entry name" value="ABA_GPCR"/>
    <property type="match status" value="1"/>
</dbReference>
<dbReference type="STRING" id="1328760.A0A165GXR2"/>
<dbReference type="InterPro" id="IPR015672">
    <property type="entry name" value="GPHR/GTG"/>
</dbReference>
<name>A0A165GXR2_XYLHT</name>
<evidence type="ECO:0000259" key="7">
    <source>
        <dbReference type="Pfam" id="PF12537"/>
    </source>
</evidence>
<comment type="subcellular location">
    <subcellularLocation>
        <location evidence="1">Membrane</location>
        <topology evidence="1">Multi-pass membrane protein</topology>
    </subcellularLocation>
</comment>
<evidence type="ECO:0000256" key="1">
    <source>
        <dbReference type="ARBA" id="ARBA00004141"/>
    </source>
</evidence>
<evidence type="ECO:0000256" key="4">
    <source>
        <dbReference type="ARBA" id="ARBA00023136"/>
    </source>
</evidence>
<keyword evidence="3 5" id="KW-1133">Transmembrane helix</keyword>
<dbReference type="InterPro" id="IPR025969">
    <property type="entry name" value="ABA_GPCR_dom"/>
</dbReference>
<evidence type="ECO:0000313" key="9">
    <source>
        <dbReference type="Proteomes" id="UP000076632"/>
    </source>
</evidence>
<reference evidence="8 9" key="1">
    <citation type="journal article" date="2016" name="Fungal Biol.">
        <title>The genome of Xylona heveae provides a window into fungal endophytism.</title>
        <authorList>
            <person name="Gazis R."/>
            <person name="Kuo A."/>
            <person name="Riley R."/>
            <person name="LaButti K."/>
            <person name="Lipzen A."/>
            <person name="Lin J."/>
            <person name="Amirebrahimi M."/>
            <person name="Hesse C.N."/>
            <person name="Spatafora J.W."/>
            <person name="Henrissat B."/>
            <person name="Hainaut M."/>
            <person name="Grigoriev I.V."/>
            <person name="Hibbett D.S."/>
        </authorList>
    </citation>
    <scope>NUCLEOTIDE SEQUENCE [LARGE SCALE GENOMIC DNA]</scope>
    <source>
        <strain evidence="8 9">TC161</strain>
    </source>
</reference>
<feature type="transmembrane region" description="Helical" evidence="5">
    <location>
        <begin position="346"/>
        <end position="367"/>
    </location>
</feature>
<dbReference type="EMBL" id="KV407458">
    <property type="protein sequence ID" value="KZF22734.1"/>
    <property type="molecule type" value="Genomic_DNA"/>
</dbReference>
<evidence type="ECO:0000256" key="2">
    <source>
        <dbReference type="ARBA" id="ARBA00022692"/>
    </source>
</evidence>
<feature type="domain" description="Golgi pH regulator conserved" evidence="7">
    <location>
        <begin position="211"/>
        <end position="277"/>
    </location>
</feature>
<dbReference type="PANTHER" id="PTHR15948:SF0">
    <property type="entry name" value="GOLGI PH REGULATOR A-RELATED"/>
    <property type="match status" value="1"/>
</dbReference>
<dbReference type="GO" id="GO:0016020">
    <property type="term" value="C:membrane"/>
    <property type="evidence" value="ECO:0007669"/>
    <property type="project" value="UniProtKB-SubCell"/>
</dbReference>
<keyword evidence="2 5" id="KW-0812">Transmembrane</keyword>
<keyword evidence="9" id="KW-1185">Reference proteome</keyword>